<keyword evidence="2" id="KW-0812">Transmembrane</keyword>
<evidence type="ECO:0000256" key="1">
    <source>
        <dbReference type="SAM" id="MobiDB-lite"/>
    </source>
</evidence>
<feature type="region of interest" description="Disordered" evidence="1">
    <location>
        <begin position="1"/>
        <end position="23"/>
    </location>
</feature>
<reference evidence="4 5" key="2">
    <citation type="journal article" date="2024" name="G3 (Bethesda)">
        <title>The genome of the cryopelagic Antarctic bald notothen, Trematomus borchgrevinki.</title>
        <authorList>
            <person name="Rayamajhi N."/>
            <person name="Rivera-Colon A.G."/>
            <person name="Minhas B.F."/>
            <person name="Cheng C.C."/>
            <person name="Catchen J.M."/>
        </authorList>
    </citation>
    <scope>NUCLEOTIDE SEQUENCE [LARGE SCALE GENOMIC DNA]</scope>
    <source>
        <strain evidence="4">AGRC-2024</strain>
    </source>
</reference>
<keyword evidence="5" id="KW-1185">Reference proteome</keyword>
<dbReference type="InterPro" id="IPR053117">
    <property type="entry name" value="DMAC_Protein"/>
</dbReference>
<feature type="transmembrane region" description="Helical" evidence="2">
    <location>
        <begin position="36"/>
        <end position="53"/>
    </location>
</feature>
<dbReference type="EMBL" id="JBIYXZ010002088">
    <property type="protein sequence ID" value="KAL3043989.1"/>
    <property type="molecule type" value="Genomic_DNA"/>
</dbReference>
<sequence>MSTAPEAPAGGVTSAGGATSAGGTGERFMSCWSCRLLSGGGLLLSAAYVFSAARRSQIGGVASIGMMTQISFALCLASLGIVIIVDPVQKKNLKSALKQDG</sequence>
<dbReference type="AlphaFoldDB" id="A0ABD2FQL2"/>
<reference evidence="4 5" key="1">
    <citation type="journal article" date="2022" name="G3 (Bethesda)">
        <title>Evaluating Illumina-, Nanopore-, and PacBio-based genome assembly strategies with the bald notothen, Trematomus borchgrevinki.</title>
        <authorList>
            <person name="Rayamajhi N."/>
            <person name="Cheng C.C."/>
            <person name="Catchen J.M."/>
        </authorList>
    </citation>
    <scope>NUCLEOTIDE SEQUENCE [LARGE SCALE GENOMIC DNA]</scope>
    <source>
        <strain evidence="4">AGRC-2024</strain>
    </source>
</reference>
<evidence type="ECO:0000256" key="2">
    <source>
        <dbReference type="SAM" id="Phobius"/>
    </source>
</evidence>
<dbReference type="Proteomes" id="UP001619887">
    <property type="component" value="Unassembled WGS sequence"/>
</dbReference>
<proteinExistence type="predicted"/>
<protein>
    <recommendedName>
        <fullName evidence="3">Distal membrane-arm assembly complex protein 1-like domain-containing protein</fullName>
    </recommendedName>
</protein>
<comment type="caution">
    <text evidence="4">The sequence shown here is derived from an EMBL/GenBank/DDBJ whole genome shotgun (WGS) entry which is preliminary data.</text>
</comment>
<keyword evidence="2" id="KW-1133">Transmembrane helix</keyword>
<dbReference type="PANTHER" id="PTHR36469:SF1">
    <property type="entry name" value="DISTAL MEMBRANE-ARM ASSEMBLY COMPLEX PROTEIN 1"/>
    <property type="match status" value="1"/>
</dbReference>
<evidence type="ECO:0000259" key="3">
    <source>
        <dbReference type="Pfam" id="PF15055"/>
    </source>
</evidence>
<name>A0ABD2FQL2_PAGBO</name>
<accession>A0ABD2FQL2</accession>
<feature type="domain" description="Distal membrane-arm assembly complex protein 1-like" evidence="3">
    <location>
        <begin position="30"/>
        <end position="75"/>
    </location>
</feature>
<feature type="compositionally biased region" description="Low complexity" evidence="1">
    <location>
        <begin position="9"/>
        <end position="18"/>
    </location>
</feature>
<dbReference type="PANTHER" id="PTHR36469">
    <property type="entry name" value="DISTAL MEMBRANE-ARM ASSEMBLY COMPLEX PROTEIN 1"/>
    <property type="match status" value="1"/>
</dbReference>
<dbReference type="Pfam" id="PF15055">
    <property type="entry name" value="DMAC1_Dmo2"/>
    <property type="match status" value="1"/>
</dbReference>
<evidence type="ECO:0000313" key="4">
    <source>
        <dbReference type="EMBL" id="KAL3043989.1"/>
    </source>
</evidence>
<keyword evidence="2" id="KW-0472">Membrane</keyword>
<dbReference type="InterPro" id="IPR028036">
    <property type="entry name" value="DMAC1-like_dom"/>
</dbReference>
<evidence type="ECO:0000313" key="5">
    <source>
        <dbReference type="Proteomes" id="UP001619887"/>
    </source>
</evidence>
<organism evidence="4 5">
    <name type="scientific">Pagothenia borchgrevinki</name>
    <name type="common">Bald rockcod</name>
    <name type="synonym">Trematomus borchgrevinki</name>
    <dbReference type="NCBI Taxonomy" id="8213"/>
    <lineage>
        <taxon>Eukaryota</taxon>
        <taxon>Metazoa</taxon>
        <taxon>Chordata</taxon>
        <taxon>Craniata</taxon>
        <taxon>Vertebrata</taxon>
        <taxon>Euteleostomi</taxon>
        <taxon>Actinopterygii</taxon>
        <taxon>Neopterygii</taxon>
        <taxon>Teleostei</taxon>
        <taxon>Neoteleostei</taxon>
        <taxon>Acanthomorphata</taxon>
        <taxon>Eupercaria</taxon>
        <taxon>Perciformes</taxon>
        <taxon>Notothenioidei</taxon>
        <taxon>Nototheniidae</taxon>
        <taxon>Pagothenia</taxon>
    </lineage>
</organism>
<gene>
    <name evidence="4" type="ORF">OYC64_003765</name>
</gene>
<feature type="transmembrane region" description="Helical" evidence="2">
    <location>
        <begin position="59"/>
        <end position="85"/>
    </location>
</feature>